<dbReference type="InterPro" id="IPR046525">
    <property type="entry name" value="DUF6702"/>
</dbReference>
<organism evidence="1 2">
    <name type="scientific">Aquirufa antheringensis</name>
    <dbReference type="NCBI Taxonomy" id="2516559"/>
    <lineage>
        <taxon>Bacteria</taxon>
        <taxon>Pseudomonadati</taxon>
        <taxon>Bacteroidota</taxon>
        <taxon>Cytophagia</taxon>
        <taxon>Cytophagales</taxon>
        <taxon>Flectobacillaceae</taxon>
        <taxon>Aquirufa</taxon>
    </lineage>
</organism>
<name>A0A4V2IWB4_9BACT</name>
<dbReference type="AlphaFoldDB" id="A0A4V2IWB4"/>
<comment type="caution">
    <text evidence="1">The sequence shown here is derived from an EMBL/GenBank/DDBJ whole genome shotgun (WGS) entry which is preliminary data.</text>
</comment>
<proteinExistence type="predicted"/>
<dbReference type="OrthoDB" id="5735516at2"/>
<reference evidence="1 2" key="1">
    <citation type="submission" date="2019-02" db="EMBL/GenBank/DDBJ databases">
        <title>Genome of a new Bacteroidetes strain.</title>
        <authorList>
            <person name="Pitt A."/>
        </authorList>
    </citation>
    <scope>NUCLEOTIDE SEQUENCE [LARGE SCALE GENOMIC DNA]</scope>
    <source>
        <strain evidence="1 2">103A-SOEBACH</strain>
    </source>
</reference>
<gene>
    <name evidence="1" type="ORF">EWU20_03035</name>
</gene>
<evidence type="ECO:0000313" key="2">
    <source>
        <dbReference type="Proteomes" id="UP000293583"/>
    </source>
</evidence>
<dbReference type="EMBL" id="SEWY01000001">
    <property type="protein sequence ID" value="TBH75575.1"/>
    <property type="molecule type" value="Genomic_DNA"/>
</dbReference>
<accession>A0A4V2IWB4</accession>
<sequence length="159" mass="18385">MKGLVLFLGLFFPDLHPFHSSVTEMIYNVKDQSWEISIRLFQDDLEQTISAATGKKFRMIPGDEAAEKTVEAYVRKHFGFRSGKQMTTPYRWLGTEPQQDAIWVYLEIPTTADLAGSYLENSLFLDEFEDQTNLVSWSSQGAKKSYLFRKTQEVQQLSR</sequence>
<dbReference type="Pfam" id="PF20420">
    <property type="entry name" value="DUF6702"/>
    <property type="match status" value="1"/>
</dbReference>
<evidence type="ECO:0000313" key="1">
    <source>
        <dbReference type="EMBL" id="TBH75575.1"/>
    </source>
</evidence>
<dbReference type="RefSeq" id="WP_130922674.1">
    <property type="nucleotide sequence ID" value="NZ_JAANOL010000005.1"/>
</dbReference>
<keyword evidence="2" id="KW-1185">Reference proteome</keyword>
<protein>
    <submittedName>
        <fullName evidence="1">Uncharacterized protein</fullName>
    </submittedName>
</protein>
<dbReference type="Proteomes" id="UP000293583">
    <property type="component" value="Unassembled WGS sequence"/>
</dbReference>